<proteinExistence type="predicted"/>
<accession>A0ACC0ZFV4</accession>
<evidence type="ECO:0000313" key="2">
    <source>
        <dbReference type="Proteomes" id="UP001163603"/>
    </source>
</evidence>
<keyword evidence="2" id="KW-1185">Reference proteome</keyword>
<evidence type="ECO:0000313" key="1">
    <source>
        <dbReference type="EMBL" id="KAJ0052091.1"/>
    </source>
</evidence>
<organism evidence="1 2">
    <name type="scientific">Pistacia integerrima</name>
    <dbReference type="NCBI Taxonomy" id="434235"/>
    <lineage>
        <taxon>Eukaryota</taxon>
        <taxon>Viridiplantae</taxon>
        <taxon>Streptophyta</taxon>
        <taxon>Embryophyta</taxon>
        <taxon>Tracheophyta</taxon>
        <taxon>Spermatophyta</taxon>
        <taxon>Magnoliopsida</taxon>
        <taxon>eudicotyledons</taxon>
        <taxon>Gunneridae</taxon>
        <taxon>Pentapetalae</taxon>
        <taxon>rosids</taxon>
        <taxon>malvids</taxon>
        <taxon>Sapindales</taxon>
        <taxon>Anacardiaceae</taxon>
        <taxon>Pistacia</taxon>
    </lineage>
</organism>
<sequence length="104" mass="11995">MTKTKTKPVEGDENRYKKGLWTVEEDKILLDYVKMHGKGQWNRIAKKTVDKAKATQKSLINNVTETQESMIDESFVNSLWNAEEELDFAGTLTMLEFMDGYSLI</sequence>
<comment type="caution">
    <text evidence="1">The sequence shown here is derived from an EMBL/GenBank/DDBJ whole genome shotgun (WGS) entry which is preliminary data.</text>
</comment>
<protein>
    <submittedName>
        <fullName evidence="1">Uncharacterized protein</fullName>
    </submittedName>
</protein>
<name>A0ACC0ZFV4_9ROSI</name>
<reference evidence="2" key="1">
    <citation type="journal article" date="2023" name="G3 (Bethesda)">
        <title>Genome assembly and association tests identify interacting loci associated with vigor, precocity, and sex in interspecific pistachio rootstocks.</title>
        <authorList>
            <person name="Palmer W."/>
            <person name="Jacygrad E."/>
            <person name="Sagayaradj S."/>
            <person name="Cavanaugh K."/>
            <person name="Han R."/>
            <person name="Bertier L."/>
            <person name="Beede B."/>
            <person name="Kafkas S."/>
            <person name="Golino D."/>
            <person name="Preece J."/>
            <person name="Michelmore R."/>
        </authorList>
    </citation>
    <scope>NUCLEOTIDE SEQUENCE [LARGE SCALE GENOMIC DNA]</scope>
</reference>
<dbReference type="Proteomes" id="UP001163603">
    <property type="component" value="Chromosome 1"/>
</dbReference>
<gene>
    <name evidence="1" type="ORF">Pint_02716</name>
</gene>
<dbReference type="EMBL" id="CM047736">
    <property type="protein sequence ID" value="KAJ0052091.1"/>
    <property type="molecule type" value="Genomic_DNA"/>
</dbReference>